<evidence type="ECO:0000313" key="1">
    <source>
        <dbReference type="EMBL" id="CEK66738.1"/>
    </source>
</evidence>
<protein>
    <submittedName>
        <fullName evidence="1">Uncharacterized protein</fullName>
    </submittedName>
</protein>
<gene>
    <name evidence="1" type="primary">ORF59985</name>
</gene>
<proteinExistence type="predicted"/>
<reference evidence="1" key="1">
    <citation type="submission" date="2014-12" db="EMBL/GenBank/DDBJ databases">
        <title>Insight into the proteome of Arion vulgaris.</title>
        <authorList>
            <person name="Aradska J."/>
            <person name="Bulat T."/>
            <person name="Smidak R."/>
            <person name="Sarate P."/>
            <person name="Gangsoo J."/>
            <person name="Sialana F."/>
            <person name="Bilban M."/>
            <person name="Lubec G."/>
        </authorList>
    </citation>
    <scope>NUCLEOTIDE SEQUENCE</scope>
    <source>
        <tissue evidence="1">Skin</tissue>
    </source>
</reference>
<sequence length="70" mass="8046">MVSAIREQRFVSVVTMRKTTDMYKDDVLRLLNDCMLDNSTSIDEDAVLRLQQFGIQLCTYNNGDGFSSYL</sequence>
<dbReference type="AlphaFoldDB" id="A0A0B6ZDV9"/>
<name>A0A0B6ZDV9_9EUPU</name>
<organism evidence="1">
    <name type="scientific">Arion vulgaris</name>
    <dbReference type="NCBI Taxonomy" id="1028688"/>
    <lineage>
        <taxon>Eukaryota</taxon>
        <taxon>Metazoa</taxon>
        <taxon>Spiralia</taxon>
        <taxon>Lophotrochozoa</taxon>
        <taxon>Mollusca</taxon>
        <taxon>Gastropoda</taxon>
        <taxon>Heterobranchia</taxon>
        <taxon>Euthyneura</taxon>
        <taxon>Panpulmonata</taxon>
        <taxon>Eupulmonata</taxon>
        <taxon>Stylommatophora</taxon>
        <taxon>Helicina</taxon>
        <taxon>Arionoidea</taxon>
        <taxon>Arionidae</taxon>
        <taxon>Arion</taxon>
    </lineage>
</organism>
<dbReference type="EMBL" id="HACG01019873">
    <property type="protein sequence ID" value="CEK66738.1"/>
    <property type="molecule type" value="Transcribed_RNA"/>
</dbReference>
<accession>A0A0B6ZDV9</accession>